<sequence>MAIPKKKAGRTANSGAAVFRDTLYTSRILILADGRALSVAQGEVSVPVSDTLARDYLEQHPDFQLQE</sequence>
<accession>A0A2C9EHA2</accession>
<name>A0A2C9EHA2_PSEPH</name>
<proteinExistence type="predicted"/>
<reference evidence="2" key="1">
    <citation type="journal article" date="2014" name="Genome Announc.">
        <title>Full-genome sequence of the plant growth-promoting bacterium Pseudomonas protegens CHA0.</title>
        <authorList>
            <person name="Jousset A."/>
            <person name="Schuldes J."/>
            <person name="Keel C."/>
            <person name="Maurhofer M."/>
            <person name="Daniel R."/>
            <person name="Scheu S."/>
            <person name="Thuermer A."/>
        </authorList>
    </citation>
    <scope>NUCLEOTIDE SEQUENCE [LARGE SCALE GENOMIC DNA]</scope>
    <source>
        <strain evidence="2">DSM 19095 / LMG 27888 / CFBP 6595 / CHA0</strain>
    </source>
</reference>
<protein>
    <submittedName>
        <fullName evidence="1">Uncharacterized protein</fullName>
    </submittedName>
</protein>
<evidence type="ECO:0000313" key="2">
    <source>
        <dbReference type="Proteomes" id="UP000013940"/>
    </source>
</evidence>
<dbReference type="KEGG" id="pprc:PFLCHA0_c12340"/>
<dbReference type="EMBL" id="CP003190">
    <property type="protein sequence ID" value="AGL83026.1"/>
    <property type="molecule type" value="Genomic_DNA"/>
</dbReference>
<dbReference type="RefSeq" id="WP_015634348.1">
    <property type="nucleotide sequence ID" value="NC_021237.1"/>
</dbReference>
<dbReference type="GeneID" id="57474218"/>
<dbReference type="Proteomes" id="UP000013940">
    <property type="component" value="Chromosome"/>
</dbReference>
<evidence type="ECO:0000313" key="1">
    <source>
        <dbReference type="EMBL" id="AGL83026.1"/>
    </source>
</evidence>
<organism evidence="1 2">
    <name type="scientific">Pseudomonas protegens (strain DSM 19095 / LMG 27888 / CFBP 6595 / CHA0)</name>
    <dbReference type="NCBI Taxonomy" id="1124983"/>
    <lineage>
        <taxon>Bacteria</taxon>
        <taxon>Pseudomonadati</taxon>
        <taxon>Pseudomonadota</taxon>
        <taxon>Gammaproteobacteria</taxon>
        <taxon>Pseudomonadales</taxon>
        <taxon>Pseudomonadaceae</taxon>
        <taxon>Pseudomonas</taxon>
    </lineage>
</organism>
<dbReference type="HOGENOM" id="CLU_205333_0_0_6"/>
<dbReference type="AlphaFoldDB" id="A0A2C9EHA2"/>
<gene>
    <name evidence="1" type="ORF">PFLCHA0_c12340</name>
</gene>